<dbReference type="Pfam" id="PF13332">
    <property type="entry name" value="Fil_haemagg_2"/>
    <property type="match status" value="2"/>
</dbReference>
<feature type="domain" description="Filamentous haemagglutinin FhaB/tRNA nuclease CdiA-like TPS" evidence="2">
    <location>
        <begin position="54"/>
        <end position="174"/>
    </location>
</feature>
<dbReference type="Gene3D" id="2.160.20.10">
    <property type="entry name" value="Single-stranded right-handed beta-helix, Pectin lyase-like"/>
    <property type="match status" value="1"/>
</dbReference>
<accession>E1LDE3</accession>
<dbReference type="InterPro" id="IPR011050">
    <property type="entry name" value="Pectin_lyase_fold/virulence"/>
</dbReference>
<evidence type="ECO:0000256" key="1">
    <source>
        <dbReference type="SAM" id="Coils"/>
    </source>
</evidence>
<organism evidence="3 4">
    <name type="scientific">Veillonella atypica ACS-134-V-Col7a</name>
    <dbReference type="NCBI Taxonomy" id="866778"/>
    <lineage>
        <taxon>Bacteria</taxon>
        <taxon>Bacillati</taxon>
        <taxon>Bacillota</taxon>
        <taxon>Negativicutes</taxon>
        <taxon>Veillonellales</taxon>
        <taxon>Veillonellaceae</taxon>
        <taxon>Veillonella</taxon>
    </lineage>
</organism>
<reference evidence="3 4" key="1">
    <citation type="submission" date="2010-08" db="EMBL/GenBank/DDBJ databases">
        <authorList>
            <person name="Durkin A.S."/>
            <person name="Madupu R."/>
            <person name="Torralba M."/>
            <person name="Gillis M."/>
            <person name="Methe B."/>
            <person name="Sutton G."/>
            <person name="Nelson K.E."/>
        </authorList>
    </citation>
    <scope>NUCLEOTIDE SEQUENCE [LARGE SCALE GENOMIC DNA]</scope>
    <source>
        <strain evidence="3 4">ACS-134-V-Col7a</strain>
    </source>
</reference>
<dbReference type="InterPro" id="IPR012334">
    <property type="entry name" value="Pectin_lyas_fold"/>
</dbReference>
<evidence type="ECO:0000313" key="4">
    <source>
        <dbReference type="Proteomes" id="UP000005942"/>
    </source>
</evidence>
<dbReference type="Pfam" id="PF05860">
    <property type="entry name" value="TPS"/>
    <property type="match status" value="1"/>
</dbReference>
<sequence>MCKTNQERRTLGRKILSWLTFGVVVASQSMVLAAPIMPDNNAVITERPLVQETANHIPLVNITAPTNGGISMNKYDQFNVEKQGAVLNNSYVTSKTELAGYVQGNSNLVSGTAKVIVNQVTSDAPTSMNGYLEVAGQKASVVVANPNGITVNGGGFLNTDHAVLTTGKPELDDAGNLQHYRVEQGNVSIEGKGLDGKRADSVSILARTIDVNAGVWANKLNTRTGQNHIDANNLKATALEASTVETKPTIGLDVAAVGGMYANHITMVGTEAGVGVNLNGVVAGTQSVSVDANGHLSVNGTLQSDTSLVAKANSIQNTKIIASGGELALETKELTNTGHITSVNNGHIQVEESLTNKNTIVAGANTQGAVTSKGSLSVVAGTVRNTDAVIVSGGTTTINSKELHNTENGRIYGGKIAIQTKVLENRKNVALESKLDAAMADMKAAEDKLEAAYAVDTTAFTSKTEQDNYLNRIKELSKVYDEKLKAVKLVQEELSAHKGSTIAGREDVTIEADSILNREKSLIYSGSTMTLDGRDTLHNIGGTIDGMGNGVIRSKDYQNKNSAFTAKRVSPEIEKGLSGESNDAMLTAQEDQILITDKDHSERGQTFKKSEFSSLNSGYGAYHSHSSKTPMPIYEAAEYVTVKQITPEEQAAGEEPIPAEYIGTKVPSYAYNDPIFNEFGITSMTTERPQTAGPEQEAWDAQFKPILASLNDKIKAHNEKAKLYNQQISGVANEKIDDYTIIRTKTMTSHEEVKSSTPGVVRFGGDMSFTGTGTNENSQMVAGGTLATTGAINQVAKENQEVTNTFGTTEVTYRYKRKFPHKSWRRGYKGQVFMTPQVNKENPIALGVAKKEDKNGKAKGDVGANHRKEVEDFLNPFAQDSSNDASKPTAGTNILALPTESLYRIHPESTANYVVEIDPQFTNKKAFLSSDYMYKEMKTKPENIEKRLGDGLYEQTLVRNQIVSGTGYRFLDGYTDDESQFKALMDAGIVYAKQHGIAPGVALTAEQAASLTSDMVWLVKDVVMVEGKPVEVIYPKVYLKQSNGLQLHTDGTLMSANTLVMNAKDSIRNEGVIQGKTVILASNQDIINSGHIDADKVGLQSDTTIYQQGQIVVRDAVELQAKEDITFSNSIAHLTNQDVIHKTAGIAVTGDTGVMIVSAGNDVNLGGATIEALGKEGAITITAGHDINSTTDTLTAKKDMTQDGDNYLRTYRQTELGTTIEASGHVSIGAKHDIKARNLTVSSDSGAIKVIGEHDVSIENGYSESKDAFALRYKERGFLNKTETKIKTHDESKHALMSTLSGHTVVVGANNDVTLTSSNVVSTAGTSVLAGHDVITDAAAEHTLSTASKDVKKSGIMGAGMGIMIGKKQSKDNYYIDETAHKATTLGSINGEVTVQAGDTVHLTTTDIIGDKGIRLSGQDIVLDGKENHYLSKESHEYKSSGLTVSLGGSVASAINTAYGLQQKAKGREDKRLAALEYMEAGKELKTAAANLYDYSNYTAGNIYKEGRQTIRDGVALKESAKFDLYKATGIGSTNLSDVSKEQLKETAKLKDTKGNALVQKGKTQLADLENDQAGYKAKKRAKADNLVNIRVSIGSSSSRSESSYEANTFDGGSMESNGDITIEANSADSIKGNIKAVGEAISGKTVKLVASNDVSLRAATNTSEKLENAKSKGWSVGANISVAGGGILGFDASANAAKQKSNTKVTTHTGTTVVGSDAVTITSGKDTHISGSKVIGKSVTANVGGNLSIESLQDTKTYVGESSNKGFSVSTNAGSLSNVSMSSSKGKMKSDYASVTNQAGIYAGDGGFAINTAETTSLTGAVIDSTANSNKNKLSTESLVVKDIENTAEYTSRNVGMSYNHVGEFKNLSKAGQDAVWNTLGKLPNLLPDSSKSNSSTTKSAISNGTIEVRDTDFNIQTLSRDTKDSLNKLDEIFDKKKIEERQELSKLFAKEAFGQLHNWNPTSKEGKTAKAIAHGVVAEVSARMARNKPGSGFYAGATNEALIGEIQKIAKEKPDVAQTLSALLGAAVNGSLGYSPVTGAAEAQYGTKWNQYQTIKNIKEQIEELKVGKSVKVYGRDIKLDSLRENEWLALLGIDPITHEYRYVAINKQGESYDIKHYDQFENGYFTDVISTNDLFTVDKGIVAGSGKDIPIKDTDEYLIKQSSATNVQSGAVVRYKLGEYNGSIFESNFYAKAKPSFLRKLQGAAINANIDRIDLRHTDPGYILMRLKDEGRITQKFANDYKVNFQNNIFILQSTKFPNYKLALTEEQAYRIIGTSDYYRESDKTTRLGANQEGYFGLGVKRGKGEVDLSLIEGMNQDNRIFIGGELRLKGIVTARDIVNLFQPKEMITGEKVTVKSILKVPLVPVMGRKSNDYWQSGFKIDKPILKKFPGGDTLIQVDVPITYRTEIESVATKEAISAVREKTNNAKAEELVAMAYHNAHPNEGNFYYDVNRKTKSLIKKVDSVTHKYEILDGDERWNVLPTKIFDDIYRHNKVDEE</sequence>
<gene>
    <name evidence="3" type="ORF">HMPREF9684_1377</name>
</gene>
<dbReference type="EMBL" id="AEDS01000062">
    <property type="protein sequence ID" value="EFL57379.1"/>
    <property type="molecule type" value="Genomic_DNA"/>
</dbReference>
<dbReference type="InterPro" id="IPR008638">
    <property type="entry name" value="FhaB/CdiA-like_TPS"/>
</dbReference>
<dbReference type="Proteomes" id="UP000005942">
    <property type="component" value="Unassembled WGS sequence"/>
</dbReference>
<dbReference type="NCBIfam" id="TIGR01901">
    <property type="entry name" value="adhes_NPXG"/>
    <property type="match status" value="1"/>
</dbReference>
<dbReference type="GO" id="GO:0003824">
    <property type="term" value="F:catalytic activity"/>
    <property type="evidence" value="ECO:0007669"/>
    <property type="project" value="UniProtKB-ARBA"/>
</dbReference>
<dbReference type="RefSeq" id="WP_005381363.1">
    <property type="nucleotide sequence ID" value="NZ_AEDS01000062.1"/>
</dbReference>
<name>E1LDE3_9FIRM</name>
<dbReference type="SUPFAM" id="SSF51126">
    <property type="entry name" value="Pectin lyase-like"/>
    <property type="match status" value="1"/>
</dbReference>
<dbReference type="InterPro" id="IPR025157">
    <property type="entry name" value="Hemagglutinin_rpt"/>
</dbReference>
<comment type="caution">
    <text evidence="3">The sequence shown here is derived from an EMBL/GenBank/DDBJ whole genome shotgun (WGS) entry which is preliminary data.</text>
</comment>
<proteinExistence type="predicted"/>
<evidence type="ECO:0000313" key="3">
    <source>
        <dbReference type="EMBL" id="EFL57379.1"/>
    </source>
</evidence>
<feature type="coiled-coil region" evidence="1">
    <location>
        <begin position="428"/>
        <end position="493"/>
    </location>
</feature>
<keyword evidence="1" id="KW-0175">Coiled coil</keyword>
<dbReference type="SMART" id="SM00912">
    <property type="entry name" value="Haemagg_act"/>
    <property type="match status" value="1"/>
</dbReference>
<evidence type="ECO:0000259" key="2">
    <source>
        <dbReference type="SMART" id="SM00912"/>
    </source>
</evidence>
<protein>
    <submittedName>
        <fullName evidence="3">Filamentous hemeagglutinin family domain protein</fullName>
    </submittedName>
</protein>